<organism evidence="2 3">
    <name type="scientific">Thelohanellus kitauei</name>
    <name type="common">Myxosporean</name>
    <dbReference type="NCBI Taxonomy" id="669202"/>
    <lineage>
        <taxon>Eukaryota</taxon>
        <taxon>Metazoa</taxon>
        <taxon>Cnidaria</taxon>
        <taxon>Myxozoa</taxon>
        <taxon>Myxosporea</taxon>
        <taxon>Bivalvulida</taxon>
        <taxon>Platysporina</taxon>
        <taxon>Myxobolidae</taxon>
        <taxon>Thelohanellus</taxon>
    </lineage>
</organism>
<keyword evidence="1" id="KW-0472">Membrane</keyword>
<protein>
    <submittedName>
        <fullName evidence="2">Uncharacterized protein</fullName>
    </submittedName>
</protein>
<keyword evidence="3" id="KW-1185">Reference proteome</keyword>
<dbReference type="EMBL" id="JWZT01001534">
    <property type="protein sequence ID" value="KII71948.1"/>
    <property type="molecule type" value="Genomic_DNA"/>
</dbReference>
<name>A0A0C2JRB8_THEKT</name>
<accession>A0A0C2JRB8</accession>
<proteinExistence type="predicted"/>
<sequence>MAICRTWIPSYGQLEIDILHAVCKFFHNNDMEENVTKPPEITQPLISNTTAYSKHYTNKKGFWSVISCCFILFLIAIGIFKKVKKMVMPDTIPILMQMEEIIQQQT</sequence>
<keyword evidence="1" id="KW-0812">Transmembrane</keyword>
<gene>
    <name evidence="2" type="ORF">RF11_12672</name>
</gene>
<evidence type="ECO:0000313" key="2">
    <source>
        <dbReference type="EMBL" id="KII71948.1"/>
    </source>
</evidence>
<comment type="caution">
    <text evidence="2">The sequence shown here is derived from an EMBL/GenBank/DDBJ whole genome shotgun (WGS) entry which is preliminary data.</text>
</comment>
<evidence type="ECO:0000313" key="3">
    <source>
        <dbReference type="Proteomes" id="UP000031668"/>
    </source>
</evidence>
<feature type="transmembrane region" description="Helical" evidence="1">
    <location>
        <begin position="61"/>
        <end position="80"/>
    </location>
</feature>
<keyword evidence="1" id="KW-1133">Transmembrane helix</keyword>
<dbReference type="AlphaFoldDB" id="A0A0C2JRB8"/>
<dbReference type="Proteomes" id="UP000031668">
    <property type="component" value="Unassembled WGS sequence"/>
</dbReference>
<reference evidence="2 3" key="1">
    <citation type="journal article" date="2014" name="Genome Biol. Evol.">
        <title>The genome of the myxosporean Thelohanellus kitauei shows adaptations to nutrient acquisition within its fish host.</title>
        <authorList>
            <person name="Yang Y."/>
            <person name="Xiong J."/>
            <person name="Zhou Z."/>
            <person name="Huo F."/>
            <person name="Miao W."/>
            <person name="Ran C."/>
            <person name="Liu Y."/>
            <person name="Zhang J."/>
            <person name="Feng J."/>
            <person name="Wang M."/>
            <person name="Wang M."/>
            <person name="Wang L."/>
            <person name="Yao B."/>
        </authorList>
    </citation>
    <scope>NUCLEOTIDE SEQUENCE [LARGE SCALE GENOMIC DNA]</scope>
    <source>
        <strain evidence="2">Wuqing</strain>
    </source>
</reference>
<evidence type="ECO:0000256" key="1">
    <source>
        <dbReference type="SAM" id="Phobius"/>
    </source>
</evidence>